<name>A0A0D6ERT1_SPOSA</name>
<dbReference type="InterPro" id="IPR000560">
    <property type="entry name" value="His_Pase_clade-2"/>
</dbReference>
<dbReference type="InterPro" id="IPR029033">
    <property type="entry name" value="His_PPase_superfam"/>
</dbReference>
<dbReference type="GO" id="GO:0016791">
    <property type="term" value="F:phosphatase activity"/>
    <property type="evidence" value="ECO:0007669"/>
    <property type="project" value="TreeGrafter"/>
</dbReference>
<dbReference type="PANTHER" id="PTHR11567:SF110">
    <property type="entry name" value="2-PHOSPHOXYLOSE PHOSPHATASE 1"/>
    <property type="match status" value="1"/>
</dbReference>
<comment type="similarity">
    <text evidence="1">Belongs to the histidine acid phosphatase family.</text>
</comment>
<dbReference type="Proteomes" id="UP000243876">
    <property type="component" value="Unassembled WGS sequence"/>
</dbReference>
<reference evidence="4" key="1">
    <citation type="submission" date="2015-02" db="EMBL/GenBank/DDBJ databases">
        <authorList>
            <person name="Gon?alves P."/>
        </authorList>
    </citation>
    <scope>NUCLEOTIDE SEQUENCE [LARGE SCALE GENOMIC DNA]</scope>
</reference>
<dbReference type="AlphaFoldDB" id="A0A0D6ERT1"/>
<dbReference type="OrthoDB" id="10257284at2759"/>
<dbReference type="EMBL" id="CENE01000027">
    <property type="protein sequence ID" value="CEQ42506.1"/>
    <property type="molecule type" value="Genomic_DNA"/>
</dbReference>
<evidence type="ECO:0000256" key="1">
    <source>
        <dbReference type="ARBA" id="ARBA00005375"/>
    </source>
</evidence>
<proteinExistence type="inferred from homology"/>
<dbReference type="Pfam" id="PF00328">
    <property type="entry name" value="His_Phos_2"/>
    <property type="match status" value="1"/>
</dbReference>
<accession>A0A0D6ERT1</accession>
<dbReference type="PANTHER" id="PTHR11567">
    <property type="entry name" value="ACID PHOSPHATASE-RELATED"/>
    <property type="match status" value="1"/>
</dbReference>
<evidence type="ECO:0000313" key="4">
    <source>
        <dbReference type="Proteomes" id="UP000243876"/>
    </source>
</evidence>
<protein>
    <submittedName>
        <fullName evidence="3">SPOSA6832_04307-mRNA-1:cds</fullName>
    </submittedName>
</protein>
<evidence type="ECO:0000256" key="2">
    <source>
        <dbReference type="ARBA" id="ARBA00022801"/>
    </source>
</evidence>
<dbReference type="InterPro" id="IPR050645">
    <property type="entry name" value="Histidine_acid_phosphatase"/>
</dbReference>
<gene>
    <name evidence="3" type="primary">SPOSA6832_04307</name>
</gene>
<organism evidence="3 4">
    <name type="scientific">Sporidiobolus salmonicolor</name>
    <name type="common">Yeast-like fungus</name>
    <name type="synonym">Sporobolomyces salmonicolor</name>
    <dbReference type="NCBI Taxonomy" id="5005"/>
    <lineage>
        <taxon>Eukaryota</taxon>
        <taxon>Fungi</taxon>
        <taxon>Dikarya</taxon>
        <taxon>Basidiomycota</taxon>
        <taxon>Pucciniomycotina</taxon>
        <taxon>Microbotryomycetes</taxon>
        <taxon>Sporidiobolales</taxon>
        <taxon>Sporidiobolaceae</taxon>
        <taxon>Sporobolomyces</taxon>
    </lineage>
</organism>
<keyword evidence="2" id="KW-0378">Hydrolase</keyword>
<sequence>MSYEGQAHHPHTAGHPPNAHLIAPSLGGYLPPGLHLVQAHWFVRHGERAPVRQRLVGKADIPAVFQFCSVARDFATAVLSFAPTSPSESSSALATATSPSLFSPTMRHVTTHGSAQPNPQPRRGRLEVKRFTEDVGGGRPSRGGMADCYWGELTDLGRLSTLSLGFHLRRLYIDQLSFLPPTLDSISASEQVIEGLWGREQREAGLQVGYQVRNWMDENLYPNTHCRCLAPSPPRPLTFSLMNRPCWDRRLRELDTASIKEAARLYNPTLAPLDAVLAQIVGDPLRIDSSPRANGILDTVLACHAHGVKVPPELDDPTTLRTLENAVVHEWFDAYKLPEFKKLAMGRLFRELGATMEAKIGDPEERTEKLRLAVYSCHDTSVAGILNALGVFDRRWPPFTSHVAIELFRSAPPPPSSSSLASFLPALLRPSRTTPHFVRLRFNGLSLRLPACAAPGKHLEGSEGEVCTWEAFKSALAAVECSEGEWKRACGEE</sequence>
<evidence type="ECO:0000313" key="3">
    <source>
        <dbReference type="EMBL" id="CEQ42506.1"/>
    </source>
</evidence>
<dbReference type="Gene3D" id="3.40.50.1240">
    <property type="entry name" value="Phosphoglycerate mutase-like"/>
    <property type="match status" value="1"/>
</dbReference>
<keyword evidence="4" id="KW-1185">Reference proteome</keyword>
<dbReference type="SUPFAM" id="SSF53254">
    <property type="entry name" value="Phosphoglycerate mutase-like"/>
    <property type="match status" value="1"/>
</dbReference>